<dbReference type="NCBIfam" id="TIGR03833">
    <property type="entry name" value="YwbE family protein"/>
    <property type="match status" value="1"/>
</dbReference>
<name>A0A1I2MY66_9BACL</name>
<dbReference type="OrthoDB" id="9804519at2"/>
<dbReference type="RefSeq" id="WP_093669119.1">
    <property type="nucleotide sequence ID" value="NZ_FOOY01000003.1"/>
</dbReference>
<dbReference type="STRING" id="269670.SAMN02982927_00172"/>
<organism evidence="1 2">
    <name type="scientific">Sporolactobacillus nakayamae</name>
    <dbReference type="NCBI Taxonomy" id="269670"/>
    <lineage>
        <taxon>Bacteria</taxon>
        <taxon>Bacillati</taxon>
        <taxon>Bacillota</taxon>
        <taxon>Bacilli</taxon>
        <taxon>Bacillales</taxon>
        <taxon>Sporolactobacillaceae</taxon>
        <taxon>Sporolactobacillus</taxon>
    </lineage>
</organism>
<dbReference type="Proteomes" id="UP000198752">
    <property type="component" value="Unassembled WGS sequence"/>
</dbReference>
<gene>
    <name evidence="1" type="ORF">SAMN02982927_00172</name>
</gene>
<protein>
    <recommendedName>
        <fullName evidence="3">YwbE family protein</fullName>
    </recommendedName>
</protein>
<reference evidence="2" key="1">
    <citation type="submission" date="2016-10" db="EMBL/GenBank/DDBJ databases">
        <authorList>
            <person name="Varghese N."/>
            <person name="Submissions S."/>
        </authorList>
    </citation>
    <scope>NUCLEOTIDE SEQUENCE [LARGE SCALE GENOMIC DNA]</scope>
    <source>
        <strain evidence="2">ATCC 700379</strain>
    </source>
</reference>
<dbReference type="PANTHER" id="PTHR40069">
    <property type="entry name" value="YWBE PROTEIN"/>
    <property type="match status" value="1"/>
</dbReference>
<evidence type="ECO:0000313" key="2">
    <source>
        <dbReference type="Proteomes" id="UP000198752"/>
    </source>
</evidence>
<dbReference type="InterPro" id="IPR019240">
    <property type="entry name" value="DUF2196"/>
</dbReference>
<evidence type="ECO:0008006" key="3">
    <source>
        <dbReference type="Google" id="ProtNLM"/>
    </source>
</evidence>
<dbReference type="Pfam" id="PF09962">
    <property type="entry name" value="DUF2196"/>
    <property type="match status" value="1"/>
</dbReference>
<proteinExistence type="predicted"/>
<dbReference type="PANTHER" id="PTHR40069:SF1">
    <property type="entry name" value="YWBE PROTEIN"/>
    <property type="match status" value="1"/>
</dbReference>
<sequence>MDGTKRADIHIGATVMVVQKQDQRTGKLTEGIVKRILTNSAVHHRGIKVMLESGIVGRVQEIK</sequence>
<accession>A0A1I2MY66</accession>
<dbReference type="AlphaFoldDB" id="A0A1I2MY66"/>
<keyword evidence="2" id="KW-1185">Reference proteome</keyword>
<evidence type="ECO:0000313" key="1">
    <source>
        <dbReference type="EMBL" id="SFF96545.1"/>
    </source>
</evidence>
<dbReference type="EMBL" id="FOOY01000003">
    <property type="protein sequence ID" value="SFF96545.1"/>
    <property type="molecule type" value="Genomic_DNA"/>
</dbReference>